<dbReference type="InterPro" id="IPR009061">
    <property type="entry name" value="DNA-bd_dom_put_sf"/>
</dbReference>
<reference evidence="3" key="1">
    <citation type="submission" date="2023-03" db="EMBL/GenBank/DDBJ databases">
        <title>Draft genome sequence of a Mycolicibacterium mageritense strain H4_3_1 isolated from a hybrid biological-inorganic system reactor.</title>
        <authorList>
            <person name="Feng X."/>
            <person name="Kazama D."/>
            <person name="Sato K."/>
            <person name="Kobayashi H."/>
        </authorList>
    </citation>
    <scope>NUCLEOTIDE SEQUENCE</scope>
    <source>
        <strain evidence="3">H4_3_1</strain>
    </source>
</reference>
<keyword evidence="1" id="KW-0238">DNA-binding</keyword>
<dbReference type="RefSeq" id="WP_286212861.1">
    <property type="nucleotide sequence ID" value="NZ_AP027452.1"/>
</dbReference>
<dbReference type="SMART" id="SM00422">
    <property type="entry name" value="HTH_MERR"/>
    <property type="match status" value="1"/>
</dbReference>
<dbReference type="EMBL" id="AP027452">
    <property type="protein sequence ID" value="BDY33263.1"/>
    <property type="molecule type" value="Genomic_DNA"/>
</dbReference>
<gene>
    <name evidence="3" type="ORF">hbim_07240</name>
</gene>
<evidence type="ECO:0000259" key="2">
    <source>
        <dbReference type="PROSITE" id="PS50937"/>
    </source>
</evidence>
<dbReference type="InterPro" id="IPR047057">
    <property type="entry name" value="MerR_fam"/>
</dbReference>
<dbReference type="Proteomes" id="UP001241092">
    <property type="component" value="Chromosome"/>
</dbReference>
<accession>A0AAI8U2J2</accession>
<sequence>MAEYRLDDLARMSGVSARNIRAYRERGLLDPPRRAGRSAYYGDTHLAQLQTISQLLGKGFSSAHIAEFFGSLRAGQDLADVLGIRRLALGRADRRLDIDPADDDARALVDLGLADVVDGAVVLIDPALARVVAKASDQRLCVRVIARLAQSTDAAVDRLADVTVAALTEYLATQPARDCRELAQTVVSRRFAGSVQRALHEQSATG</sequence>
<dbReference type="Pfam" id="PF13411">
    <property type="entry name" value="MerR_1"/>
    <property type="match status" value="1"/>
</dbReference>
<proteinExistence type="predicted"/>
<dbReference type="GO" id="GO:0003700">
    <property type="term" value="F:DNA-binding transcription factor activity"/>
    <property type="evidence" value="ECO:0007669"/>
    <property type="project" value="InterPro"/>
</dbReference>
<evidence type="ECO:0000313" key="3">
    <source>
        <dbReference type="EMBL" id="BDY33263.1"/>
    </source>
</evidence>
<dbReference type="GO" id="GO:0003677">
    <property type="term" value="F:DNA binding"/>
    <property type="evidence" value="ECO:0007669"/>
    <property type="project" value="UniProtKB-KW"/>
</dbReference>
<name>A0AAI8U2J2_MYCME</name>
<evidence type="ECO:0000256" key="1">
    <source>
        <dbReference type="ARBA" id="ARBA00023125"/>
    </source>
</evidence>
<dbReference type="InterPro" id="IPR000551">
    <property type="entry name" value="MerR-type_HTH_dom"/>
</dbReference>
<dbReference type="PANTHER" id="PTHR30204:SF93">
    <property type="entry name" value="HTH MERR-TYPE DOMAIN-CONTAINING PROTEIN"/>
    <property type="match status" value="1"/>
</dbReference>
<feature type="domain" description="HTH merR-type" evidence="2">
    <location>
        <begin position="1"/>
        <end position="71"/>
    </location>
</feature>
<dbReference type="PANTHER" id="PTHR30204">
    <property type="entry name" value="REDOX-CYCLING DRUG-SENSING TRANSCRIPTIONAL ACTIVATOR SOXR"/>
    <property type="match status" value="1"/>
</dbReference>
<dbReference type="SUPFAM" id="SSF46955">
    <property type="entry name" value="Putative DNA-binding domain"/>
    <property type="match status" value="1"/>
</dbReference>
<protein>
    <recommendedName>
        <fullName evidence="2">HTH merR-type domain-containing protein</fullName>
    </recommendedName>
</protein>
<dbReference type="AlphaFoldDB" id="A0AAI8U2J2"/>
<dbReference type="Gene3D" id="1.10.1660.10">
    <property type="match status" value="1"/>
</dbReference>
<evidence type="ECO:0000313" key="4">
    <source>
        <dbReference type="Proteomes" id="UP001241092"/>
    </source>
</evidence>
<dbReference type="PROSITE" id="PS50937">
    <property type="entry name" value="HTH_MERR_2"/>
    <property type="match status" value="1"/>
</dbReference>
<organism evidence="3 4">
    <name type="scientific">Mycolicibacterium mageritense</name>
    <name type="common">Mycobacterium mageritense</name>
    <dbReference type="NCBI Taxonomy" id="53462"/>
    <lineage>
        <taxon>Bacteria</taxon>
        <taxon>Bacillati</taxon>
        <taxon>Actinomycetota</taxon>
        <taxon>Actinomycetes</taxon>
        <taxon>Mycobacteriales</taxon>
        <taxon>Mycobacteriaceae</taxon>
        <taxon>Mycolicibacterium</taxon>
    </lineage>
</organism>